<dbReference type="InterPro" id="IPR036597">
    <property type="entry name" value="Fido-like_dom_sf"/>
</dbReference>
<dbReference type="Pfam" id="PF02661">
    <property type="entry name" value="Fic"/>
    <property type="match status" value="1"/>
</dbReference>
<dbReference type="InterPro" id="IPR040198">
    <property type="entry name" value="Fido_containing"/>
</dbReference>
<evidence type="ECO:0000259" key="1">
    <source>
        <dbReference type="PROSITE" id="PS51459"/>
    </source>
</evidence>
<evidence type="ECO:0000313" key="3">
    <source>
        <dbReference type="Proteomes" id="UP000739180"/>
    </source>
</evidence>
<accession>A0ABY2XG66</accession>
<evidence type="ECO:0000313" key="2">
    <source>
        <dbReference type="EMBL" id="TMW10594.1"/>
    </source>
</evidence>
<feature type="domain" description="Fido" evidence="1">
    <location>
        <begin position="217"/>
        <end position="353"/>
    </location>
</feature>
<dbReference type="SUPFAM" id="SSF140931">
    <property type="entry name" value="Fic-like"/>
    <property type="match status" value="1"/>
</dbReference>
<dbReference type="EMBL" id="VCQT01000046">
    <property type="protein sequence ID" value="TMW10594.1"/>
    <property type="molecule type" value="Genomic_DNA"/>
</dbReference>
<dbReference type="RefSeq" id="WP_138774203.1">
    <property type="nucleotide sequence ID" value="NZ_JBHSSX010000242.1"/>
</dbReference>
<comment type="caution">
    <text evidence="2">The sequence shown here is derived from an EMBL/GenBank/DDBJ whole genome shotgun (WGS) entry which is preliminary data.</text>
</comment>
<gene>
    <name evidence="2" type="ORF">FGS76_18875</name>
</gene>
<dbReference type="SUPFAM" id="SSF46785">
    <property type="entry name" value="Winged helix' DNA-binding domain"/>
    <property type="match status" value="1"/>
</dbReference>
<protein>
    <recommendedName>
        <fullName evidence="1">Fido domain-containing protein</fullName>
    </recommendedName>
</protein>
<reference evidence="2 3" key="1">
    <citation type="submission" date="2019-05" db="EMBL/GenBank/DDBJ databases">
        <title>Genome of Alcanivorax gelatiniphagus, an oil degrading marine bacteria.</title>
        <authorList>
            <person name="Kwon K.K."/>
        </authorList>
    </citation>
    <scope>NUCLEOTIDE SEQUENCE [LARGE SCALE GENOMIC DNA]</scope>
    <source>
        <strain evidence="2 3">MEBiC 08158</strain>
    </source>
</reference>
<proteinExistence type="predicted"/>
<dbReference type="InterPro" id="IPR036390">
    <property type="entry name" value="WH_DNA-bd_sf"/>
</dbReference>
<dbReference type="PANTHER" id="PTHR13504:SF38">
    <property type="entry name" value="FIDO DOMAIN-CONTAINING PROTEIN"/>
    <property type="match status" value="1"/>
</dbReference>
<sequence length="457" mass="51954">MSRDDNKERILTALQELGGPASLPEILERLPADFAERSVRRWLVQLVEQGRVRKSGRKRGTRYQLAEAGAPLAVREPVEPALFHFSEAARHALNRVRQPLLNRAPVSYNGQWLEQYRPNRDRYFSQADIDLLSDKGRRTDHPEPAGTYARRIYNRLLIDLSYHSSRLEGNTYSLIETQRLLLEGTGATGKLDEEAVMILNHKEAIRYLVERAGHLEPSYEEICTLHYLLSDGLVPPDGSGKVRDHGVRVGASSYIPLDRPSELERRLRQIADKAMAINEPYEQSLFLLVHVAYLQAFTDVNKRTSRLAANIPLVTRNRVPLSFNAIEKDDYASAMLAVYELNDPGPLMELYRASYLRGCQEYDATAEALGVDAVRVRYRAQRREVLRGVIQERLAGRALEARLREAAEAIPGADRAAYLEDLEEDVRELSPQRLAGLGVTREEYQSWRDCQPQSPSR</sequence>
<organism evidence="2 3">
    <name type="scientific">Alloalcanivorax gelatiniphagus</name>
    <dbReference type="NCBI Taxonomy" id="1194167"/>
    <lineage>
        <taxon>Bacteria</taxon>
        <taxon>Pseudomonadati</taxon>
        <taxon>Pseudomonadota</taxon>
        <taxon>Gammaproteobacteria</taxon>
        <taxon>Oceanospirillales</taxon>
        <taxon>Alcanivoracaceae</taxon>
        <taxon>Alloalcanivorax</taxon>
    </lineage>
</organism>
<dbReference type="InterPro" id="IPR003812">
    <property type="entry name" value="Fido"/>
</dbReference>
<dbReference type="Proteomes" id="UP000739180">
    <property type="component" value="Unassembled WGS sequence"/>
</dbReference>
<dbReference type="PROSITE" id="PS51459">
    <property type="entry name" value="FIDO"/>
    <property type="match status" value="1"/>
</dbReference>
<dbReference type="PANTHER" id="PTHR13504">
    <property type="entry name" value="FIDO DOMAIN-CONTAINING PROTEIN DDB_G0283145"/>
    <property type="match status" value="1"/>
</dbReference>
<keyword evidence="3" id="KW-1185">Reference proteome</keyword>
<name>A0ABY2XG66_9GAMM</name>
<dbReference type="Gene3D" id="1.10.3290.10">
    <property type="entry name" value="Fido-like domain"/>
    <property type="match status" value="1"/>
</dbReference>